<proteinExistence type="predicted"/>
<dbReference type="Proteomes" id="UP001220022">
    <property type="component" value="Unassembled WGS sequence"/>
</dbReference>
<protein>
    <submittedName>
        <fullName evidence="2">FkbO/Hyg5 family chorismatase</fullName>
    </submittedName>
</protein>
<sequence length="293" mass="31593">MARTRARRVREHHGIVYAHDGAHMFCAGQVAAPDTCADAIRDAYLNALGLLVDLGYRSVFRLWNFIGRINEANSQGLEVYRDFCLGRAAAFDSHALRTADVPAATGIGSLGDGIAFCLLACRRGRVTGVENPRQIPAYHYPSRYGPSSPRFARATHVRSPGAPESEGRIYVSGTASILGHESKHAGDVKAQCRVAIENIASVISPHNLAVNGLRGDCGLNRVRTAKVYVRRRVHMPLVRHICEEALPPAADVVYLNVDICRSELLVEIEAIADCLPPTAGGSGPSPASHRQAS</sequence>
<name>A0ABT5Z8E1_9ACTN</name>
<dbReference type="InterPro" id="IPR035959">
    <property type="entry name" value="RutC-like_sf"/>
</dbReference>
<gene>
    <name evidence="2" type="ORF">P2L57_31545</name>
</gene>
<organism evidence="2 3">
    <name type="scientific">Streptantibioticus ferralitis</name>
    <dbReference type="NCBI Taxonomy" id="236510"/>
    <lineage>
        <taxon>Bacteria</taxon>
        <taxon>Bacillati</taxon>
        <taxon>Actinomycetota</taxon>
        <taxon>Actinomycetes</taxon>
        <taxon>Kitasatosporales</taxon>
        <taxon>Streptomycetaceae</taxon>
        <taxon>Streptantibioticus</taxon>
    </lineage>
</organism>
<evidence type="ECO:0000313" key="3">
    <source>
        <dbReference type="Proteomes" id="UP001220022"/>
    </source>
</evidence>
<keyword evidence="3" id="KW-1185">Reference proteome</keyword>
<dbReference type="NCBIfam" id="TIGR04444">
    <property type="entry name" value="chori_FkbO_Hyg5"/>
    <property type="match status" value="1"/>
</dbReference>
<dbReference type="InterPro" id="IPR031038">
    <property type="entry name" value="Chori_FkbO_Hyg5"/>
</dbReference>
<dbReference type="CDD" id="cd06153">
    <property type="entry name" value="YjgF_YER057c_UK114_like_5"/>
    <property type="match status" value="1"/>
</dbReference>
<dbReference type="InterPro" id="IPR049368">
    <property type="entry name" value="FkbO_Hyg5-like_N"/>
</dbReference>
<comment type="caution">
    <text evidence="2">The sequence shown here is derived from an EMBL/GenBank/DDBJ whole genome shotgun (WGS) entry which is preliminary data.</text>
</comment>
<reference evidence="2 3" key="1">
    <citation type="submission" date="2023-03" db="EMBL/GenBank/DDBJ databases">
        <title>Draft genome sequence of type strain Streptomyces ferralitis JCM 14344.</title>
        <authorList>
            <person name="Klaysubun C."/>
            <person name="Duangmal K."/>
        </authorList>
    </citation>
    <scope>NUCLEOTIDE SEQUENCE [LARGE SCALE GENOMIC DNA]</scope>
    <source>
        <strain evidence="2 3">JCM 14344</strain>
    </source>
</reference>
<dbReference type="EMBL" id="JARHTQ010000029">
    <property type="protein sequence ID" value="MDF2260097.1"/>
    <property type="molecule type" value="Genomic_DNA"/>
</dbReference>
<dbReference type="RefSeq" id="WP_275820381.1">
    <property type="nucleotide sequence ID" value="NZ_BAAANM010000030.1"/>
</dbReference>
<feature type="domain" description="Chorismatase FkbO/Hyg5-like N-terminal" evidence="1">
    <location>
        <begin position="8"/>
        <end position="120"/>
    </location>
</feature>
<dbReference type="Gene3D" id="3.30.1330.40">
    <property type="entry name" value="RutC-like"/>
    <property type="match status" value="1"/>
</dbReference>
<accession>A0ABT5Z8E1</accession>
<dbReference type="SUPFAM" id="SSF55298">
    <property type="entry name" value="YjgF-like"/>
    <property type="match status" value="1"/>
</dbReference>
<dbReference type="Pfam" id="PF21168">
    <property type="entry name" value="FkbO_Hyg5-like_N"/>
    <property type="match status" value="1"/>
</dbReference>
<evidence type="ECO:0000313" key="2">
    <source>
        <dbReference type="EMBL" id="MDF2260097.1"/>
    </source>
</evidence>
<evidence type="ECO:0000259" key="1">
    <source>
        <dbReference type="Pfam" id="PF21168"/>
    </source>
</evidence>